<protein>
    <submittedName>
        <fullName evidence="2">Uncharacterized protein</fullName>
    </submittedName>
</protein>
<dbReference type="EMBL" id="MCFK01007706">
    <property type="protein sequence ID" value="RKF57058.1"/>
    <property type="molecule type" value="Genomic_DNA"/>
</dbReference>
<evidence type="ECO:0000313" key="3">
    <source>
        <dbReference type="Proteomes" id="UP000286134"/>
    </source>
</evidence>
<keyword evidence="1" id="KW-0812">Transmembrane</keyword>
<organism evidence="2 3">
    <name type="scientific">Erysiphe neolycopersici</name>
    <dbReference type="NCBI Taxonomy" id="212602"/>
    <lineage>
        <taxon>Eukaryota</taxon>
        <taxon>Fungi</taxon>
        <taxon>Dikarya</taxon>
        <taxon>Ascomycota</taxon>
        <taxon>Pezizomycotina</taxon>
        <taxon>Leotiomycetes</taxon>
        <taxon>Erysiphales</taxon>
        <taxon>Erysiphaceae</taxon>
        <taxon>Erysiphe</taxon>
    </lineage>
</organism>
<comment type="caution">
    <text evidence="2">The sequence shown here is derived from an EMBL/GenBank/DDBJ whole genome shotgun (WGS) entry which is preliminary data.</text>
</comment>
<evidence type="ECO:0000256" key="1">
    <source>
        <dbReference type="SAM" id="Phobius"/>
    </source>
</evidence>
<dbReference type="AlphaFoldDB" id="A0A420HI48"/>
<dbReference type="Proteomes" id="UP000286134">
    <property type="component" value="Unassembled WGS sequence"/>
</dbReference>
<proteinExistence type="predicted"/>
<name>A0A420HI48_9PEZI</name>
<gene>
    <name evidence="2" type="ORF">OnM2_01049</name>
</gene>
<feature type="transmembrane region" description="Helical" evidence="1">
    <location>
        <begin position="16"/>
        <end position="38"/>
    </location>
</feature>
<sequence length="97" mass="11083">MEGEMRIIPVAIKKPLLFIITLYIPTVIIVNVIDSVLYCTCGFKTPAFNFKYESGRARQLMSPEKRIYSLLAETARSKIMNNLRVVSFDTTEFDSTI</sequence>
<evidence type="ECO:0000313" key="2">
    <source>
        <dbReference type="EMBL" id="RKF57058.1"/>
    </source>
</evidence>
<keyword evidence="3" id="KW-1185">Reference proteome</keyword>
<reference evidence="2 3" key="1">
    <citation type="journal article" date="2018" name="BMC Genomics">
        <title>Comparative genome analyses reveal sequence features reflecting distinct modes of host-adaptation between dicot and monocot powdery mildew.</title>
        <authorList>
            <person name="Wu Y."/>
            <person name="Ma X."/>
            <person name="Pan Z."/>
            <person name="Kale S.D."/>
            <person name="Song Y."/>
            <person name="King H."/>
            <person name="Zhang Q."/>
            <person name="Presley C."/>
            <person name="Deng X."/>
            <person name="Wei C.I."/>
            <person name="Xiao S."/>
        </authorList>
    </citation>
    <scope>NUCLEOTIDE SEQUENCE [LARGE SCALE GENOMIC DNA]</scope>
    <source>
        <strain evidence="2">UMSG2</strain>
    </source>
</reference>
<keyword evidence="1" id="KW-0472">Membrane</keyword>
<keyword evidence="1" id="KW-1133">Transmembrane helix</keyword>
<accession>A0A420HI48</accession>